<dbReference type="Proteomes" id="UP000003340">
    <property type="component" value="Unassembled WGS sequence"/>
</dbReference>
<name>C0ECW8_9FIRM</name>
<dbReference type="InterPro" id="IPR051614">
    <property type="entry name" value="UPF0045_domain"/>
</dbReference>
<evidence type="ECO:0000256" key="1">
    <source>
        <dbReference type="ARBA" id="ARBA00010272"/>
    </source>
</evidence>
<keyword evidence="4" id="KW-1185">Reference proteome</keyword>
<reference evidence="3 4" key="1">
    <citation type="submission" date="2009-01" db="EMBL/GenBank/DDBJ databases">
        <authorList>
            <person name="Fulton L."/>
            <person name="Clifton S."/>
            <person name="Fulton B."/>
            <person name="Xu J."/>
            <person name="Minx P."/>
            <person name="Pepin K.H."/>
            <person name="Johnson M."/>
            <person name="Bhonagiri V."/>
            <person name="Nash W.E."/>
            <person name="Mardis E.R."/>
            <person name="Wilson R.K."/>
        </authorList>
    </citation>
    <scope>NUCLEOTIDE SEQUENCE [LARGE SCALE GENOMIC DNA]</scope>
    <source>
        <strain evidence="3 4">DSM 5476</strain>
    </source>
</reference>
<comment type="similarity">
    <text evidence="1">Belongs to the UPF0045 family.</text>
</comment>
<comment type="caution">
    <text evidence="3">The sequence shown here is derived from an EMBL/GenBank/DDBJ whole genome shotgun (WGS) entry which is preliminary data.</text>
</comment>
<organism evidence="3 4">
    <name type="scientific">[Clostridium] methylpentosum DSM 5476</name>
    <dbReference type="NCBI Taxonomy" id="537013"/>
    <lineage>
        <taxon>Bacteria</taxon>
        <taxon>Bacillati</taxon>
        <taxon>Bacillota</taxon>
        <taxon>Clostridia</taxon>
        <taxon>Eubacteriales</taxon>
        <taxon>Oscillospiraceae</taxon>
        <taxon>Oscillospiraceae incertae sedis</taxon>
    </lineage>
</organism>
<evidence type="ECO:0000313" key="4">
    <source>
        <dbReference type="Proteomes" id="UP000003340"/>
    </source>
</evidence>
<dbReference type="PANTHER" id="PTHR33777:SF1">
    <property type="entry name" value="UPF0045 PROTEIN ECM15"/>
    <property type="match status" value="1"/>
</dbReference>
<dbReference type="eggNOG" id="COG0011">
    <property type="taxonomic scope" value="Bacteria"/>
</dbReference>
<dbReference type="EMBL" id="ACEC01000058">
    <property type="protein sequence ID" value="EEG30620.1"/>
    <property type="molecule type" value="Genomic_DNA"/>
</dbReference>
<protein>
    <recommendedName>
        <fullName evidence="2">Thiamine-binding protein domain-containing protein</fullName>
    </recommendedName>
</protein>
<proteinExistence type="inferred from homology"/>
<sequence length="113" mass="12584">MIWRGFFVVLKGESIMNASVAIQVLPAAKDEEDLIRIVDEVIDYIKGTGLTYYVGPCETAIEGEYEELMEVVKNCQLIAIQAGCASVSSYVKITYKPEGEVLTIDKKVTKHHQ</sequence>
<gene>
    <name evidence="3" type="ORF">CLOSTMETH_01689</name>
</gene>
<evidence type="ECO:0000313" key="3">
    <source>
        <dbReference type="EMBL" id="EEG30620.1"/>
    </source>
</evidence>
<dbReference type="HOGENOM" id="CLU_137479_2_0_9"/>
<accession>C0ECW8</accession>
<dbReference type="AlphaFoldDB" id="C0ECW8"/>
<dbReference type="STRING" id="537013.CLOSTMETH_01689"/>
<dbReference type="Gene3D" id="3.30.70.930">
    <property type="match status" value="1"/>
</dbReference>
<dbReference type="PANTHER" id="PTHR33777">
    <property type="entry name" value="UPF0045 PROTEIN ECM15"/>
    <property type="match status" value="1"/>
</dbReference>
<evidence type="ECO:0000259" key="2">
    <source>
        <dbReference type="Pfam" id="PF01910"/>
    </source>
</evidence>
<dbReference type="SUPFAM" id="SSF89957">
    <property type="entry name" value="MTH1187/YkoF-like"/>
    <property type="match status" value="1"/>
</dbReference>
<feature type="domain" description="Thiamine-binding protein" evidence="2">
    <location>
        <begin position="20"/>
        <end position="111"/>
    </location>
</feature>
<reference evidence="3 4" key="2">
    <citation type="submission" date="2009-02" db="EMBL/GenBank/DDBJ databases">
        <title>Draft genome sequence of Clostridium methylpentosum (DSM 5476).</title>
        <authorList>
            <person name="Sudarsanam P."/>
            <person name="Ley R."/>
            <person name="Guruge J."/>
            <person name="Turnbaugh P.J."/>
            <person name="Mahowald M."/>
            <person name="Liep D."/>
            <person name="Gordon J."/>
        </authorList>
    </citation>
    <scope>NUCLEOTIDE SEQUENCE [LARGE SCALE GENOMIC DNA]</scope>
    <source>
        <strain evidence="3 4">DSM 5476</strain>
    </source>
</reference>
<dbReference type="GO" id="GO:0005829">
    <property type="term" value="C:cytosol"/>
    <property type="evidence" value="ECO:0007669"/>
    <property type="project" value="TreeGrafter"/>
</dbReference>
<dbReference type="InterPro" id="IPR029756">
    <property type="entry name" value="MTH1187/YkoF-like"/>
</dbReference>
<dbReference type="InterPro" id="IPR002767">
    <property type="entry name" value="Thiamine_BP"/>
</dbReference>
<dbReference type="Pfam" id="PF01910">
    <property type="entry name" value="Thiamine_BP"/>
    <property type="match status" value="1"/>
</dbReference>